<protein>
    <submittedName>
        <fullName evidence="1">Uncharacterized protein</fullName>
    </submittedName>
</protein>
<dbReference type="AlphaFoldDB" id="A0A518K793"/>
<gene>
    <name evidence="1" type="ORF">Spa11_18530</name>
</gene>
<organism evidence="1 2">
    <name type="scientific">Botrimarina mediterranea</name>
    <dbReference type="NCBI Taxonomy" id="2528022"/>
    <lineage>
        <taxon>Bacteria</taxon>
        <taxon>Pseudomonadati</taxon>
        <taxon>Planctomycetota</taxon>
        <taxon>Planctomycetia</taxon>
        <taxon>Pirellulales</taxon>
        <taxon>Lacipirellulaceae</taxon>
        <taxon>Botrimarina</taxon>
    </lineage>
</organism>
<dbReference type="KEGG" id="bmei:Spa11_18530"/>
<dbReference type="EMBL" id="CP036349">
    <property type="protein sequence ID" value="QDV73654.1"/>
    <property type="molecule type" value="Genomic_DNA"/>
</dbReference>
<keyword evidence="2" id="KW-1185">Reference proteome</keyword>
<dbReference type="Proteomes" id="UP000316426">
    <property type="component" value="Chromosome"/>
</dbReference>
<dbReference type="RefSeq" id="WP_145111026.1">
    <property type="nucleotide sequence ID" value="NZ_CP036349.1"/>
</dbReference>
<evidence type="ECO:0000313" key="1">
    <source>
        <dbReference type="EMBL" id="QDV73654.1"/>
    </source>
</evidence>
<reference evidence="1 2" key="1">
    <citation type="submission" date="2019-02" db="EMBL/GenBank/DDBJ databases">
        <title>Deep-cultivation of Planctomycetes and their phenomic and genomic characterization uncovers novel biology.</title>
        <authorList>
            <person name="Wiegand S."/>
            <person name="Jogler M."/>
            <person name="Boedeker C."/>
            <person name="Pinto D."/>
            <person name="Vollmers J."/>
            <person name="Rivas-Marin E."/>
            <person name="Kohn T."/>
            <person name="Peeters S.H."/>
            <person name="Heuer A."/>
            <person name="Rast P."/>
            <person name="Oberbeckmann S."/>
            <person name="Bunk B."/>
            <person name="Jeske O."/>
            <person name="Meyerdierks A."/>
            <person name="Storesund J.E."/>
            <person name="Kallscheuer N."/>
            <person name="Luecker S."/>
            <person name="Lage O.M."/>
            <person name="Pohl T."/>
            <person name="Merkel B.J."/>
            <person name="Hornburger P."/>
            <person name="Mueller R.-W."/>
            <person name="Bruemmer F."/>
            <person name="Labrenz M."/>
            <person name="Spormann A.M."/>
            <person name="Op den Camp H."/>
            <person name="Overmann J."/>
            <person name="Amann R."/>
            <person name="Jetten M.S.M."/>
            <person name="Mascher T."/>
            <person name="Medema M.H."/>
            <person name="Devos D.P."/>
            <person name="Kaster A.-K."/>
            <person name="Ovreas L."/>
            <person name="Rohde M."/>
            <person name="Galperin M.Y."/>
            <person name="Jogler C."/>
        </authorList>
    </citation>
    <scope>NUCLEOTIDE SEQUENCE [LARGE SCALE GENOMIC DNA]</scope>
    <source>
        <strain evidence="1 2">Spa11</strain>
    </source>
</reference>
<accession>A0A518K793</accession>
<sequence length="200" mass="22538">MPPETRQTIETLARHSRVLTVRQIAKAFFGTRRDPLDCARRGVRTLVRHKLAVADSLSLGVVAVEGPLCRYRPGDMKPNLAAVSWRNQQRWRAALARQAVCVRATENGLATFGGACRPPRPRELEHDASVGAVYLRLLAEGRADAWRHEDAFPPQAGERPDATYEREGETVTVEVLGRGYTRQKIESVWRAYREGPLELW</sequence>
<evidence type="ECO:0000313" key="2">
    <source>
        <dbReference type="Proteomes" id="UP000316426"/>
    </source>
</evidence>
<proteinExistence type="predicted"/>
<name>A0A518K793_9BACT</name>